<dbReference type="GO" id="GO:0003676">
    <property type="term" value="F:nucleic acid binding"/>
    <property type="evidence" value="ECO:0007669"/>
    <property type="project" value="InterPro"/>
</dbReference>
<proteinExistence type="predicted"/>
<dbReference type="Pfam" id="PF00665">
    <property type="entry name" value="rve"/>
    <property type="match status" value="1"/>
</dbReference>
<name>A0A921KBG6_SPOPS</name>
<dbReference type="InterPro" id="IPR048020">
    <property type="entry name" value="Transpos_IS3"/>
</dbReference>
<accession>A0A921KBG6</accession>
<dbReference type="InterPro" id="IPR025948">
    <property type="entry name" value="HTH-like_dom"/>
</dbReference>
<dbReference type="SUPFAM" id="SSF53098">
    <property type="entry name" value="Ribonuclease H-like"/>
    <property type="match status" value="1"/>
</dbReference>
<dbReference type="PANTHER" id="PTHR46889">
    <property type="entry name" value="TRANSPOSASE INSF FOR INSERTION SEQUENCE IS3B-RELATED"/>
    <property type="match status" value="1"/>
</dbReference>
<evidence type="ECO:0000259" key="2">
    <source>
        <dbReference type="PROSITE" id="PS50994"/>
    </source>
</evidence>
<evidence type="ECO:0000313" key="3">
    <source>
        <dbReference type="EMBL" id="HJF30670.1"/>
    </source>
</evidence>
<evidence type="ECO:0000313" key="4">
    <source>
        <dbReference type="Proteomes" id="UP000698173"/>
    </source>
</evidence>
<dbReference type="GO" id="GO:0015074">
    <property type="term" value="P:DNA integration"/>
    <property type="evidence" value="ECO:0007669"/>
    <property type="project" value="InterPro"/>
</dbReference>
<dbReference type="AlphaFoldDB" id="A0A921KBG6"/>
<dbReference type="InterPro" id="IPR050900">
    <property type="entry name" value="Transposase_IS3/IS150/IS904"/>
</dbReference>
<dbReference type="NCBIfam" id="NF033516">
    <property type="entry name" value="transpos_IS3"/>
    <property type="match status" value="1"/>
</dbReference>
<evidence type="ECO:0000256" key="1">
    <source>
        <dbReference type="ARBA" id="ARBA00002286"/>
    </source>
</evidence>
<dbReference type="PROSITE" id="PS50994">
    <property type="entry name" value="INTEGRASE"/>
    <property type="match status" value="1"/>
</dbReference>
<gene>
    <name evidence="3" type="ORF">K8V56_02675</name>
</gene>
<sequence length="306" mass="36065">MIYSFIEKHREEYRVNRMCEVLKVSKSGYYKWREKVQSASQKKKEGALKLIKQIFHENREVYGSPRIQRIMKKQGVPLSEKTVSNYMRELSLCATVPFHYTVTTQSNHEHPIYPNLLKRNFHADHPNQVWVVDITYIWTSQGWLYLATVMDLFSRKIIGFNLANTLSTKLPQLALERAFHFRSPEEGLIHHSDQGSQYASVAYTGLLKEKQCQISMSRRGDCYDNACIESFHATIKKELIYRMKFKTRKEAETAVLDYIISFYNEKRIHSTLDYVSPNFFESQYQELKEKNAQKPLTTFVEEQLAF</sequence>
<dbReference type="Pfam" id="PF13333">
    <property type="entry name" value="rve_2"/>
    <property type="match status" value="1"/>
</dbReference>
<reference evidence="3" key="1">
    <citation type="journal article" date="2021" name="PeerJ">
        <title>Extensive microbial diversity within the chicken gut microbiome revealed by metagenomics and culture.</title>
        <authorList>
            <person name="Gilroy R."/>
            <person name="Ravi A."/>
            <person name="Getino M."/>
            <person name="Pursley I."/>
            <person name="Horton D.L."/>
            <person name="Alikhan N.F."/>
            <person name="Baker D."/>
            <person name="Gharbi K."/>
            <person name="Hall N."/>
            <person name="Watson M."/>
            <person name="Adriaenssens E.M."/>
            <person name="Foster-Nyarko E."/>
            <person name="Jarju S."/>
            <person name="Secka A."/>
            <person name="Antonio M."/>
            <person name="Oren A."/>
            <person name="Chaudhuri R.R."/>
            <person name="La Ragione R."/>
            <person name="Hildebrand F."/>
            <person name="Pallen M.J."/>
        </authorList>
    </citation>
    <scope>NUCLEOTIDE SEQUENCE</scope>
    <source>
        <strain evidence="3">CHK171-7178</strain>
    </source>
</reference>
<dbReference type="InterPro" id="IPR036397">
    <property type="entry name" value="RNaseH_sf"/>
</dbReference>
<reference evidence="3" key="2">
    <citation type="submission" date="2021-09" db="EMBL/GenBank/DDBJ databases">
        <authorList>
            <person name="Gilroy R."/>
        </authorList>
    </citation>
    <scope>NUCLEOTIDE SEQUENCE</scope>
    <source>
        <strain evidence="3">CHK171-7178</strain>
    </source>
</reference>
<dbReference type="Pfam" id="PF13276">
    <property type="entry name" value="HTH_21"/>
    <property type="match status" value="1"/>
</dbReference>
<protein>
    <submittedName>
        <fullName evidence="3">IS3 family transposase</fullName>
    </submittedName>
</protein>
<dbReference type="InterPro" id="IPR001584">
    <property type="entry name" value="Integrase_cat-core"/>
</dbReference>
<comment type="caution">
    <text evidence="3">The sequence shown here is derived from an EMBL/GenBank/DDBJ whole genome shotgun (WGS) entry which is preliminary data.</text>
</comment>
<comment type="function">
    <text evidence="1">Involved in the transposition of the insertion sequence.</text>
</comment>
<organism evidence="3 4">
    <name type="scientific">Sporosarcina psychrophila</name>
    <name type="common">Bacillus psychrophilus</name>
    <dbReference type="NCBI Taxonomy" id="1476"/>
    <lineage>
        <taxon>Bacteria</taxon>
        <taxon>Bacillati</taxon>
        <taxon>Bacillota</taxon>
        <taxon>Bacilli</taxon>
        <taxon>Bacillales</taxon>
        <taxon>Caryophanaceae</taxon>
        <taxon>Sporosarcina</taxon>
    </lineage>
</organism>
<feature type="domain" description="Integrase catalytic" evidence="2">
    <location>
        <begin position="122"/>
        <end position="284"/>
    </location>
</feature>
<dbReference type="Proteomes" id="UP000698173">
    <property type="component" value="Unassembled WGS sequence"/>
</dbReference>
<dbReference type="InterPro" id="IPR012337">
    <property type="entry name" value="RNaseH-like_sf"/>
</dbReference>
<dbReference type="Gene3D" id="3.30.420.10">
    <property type="entry name" value="Ribonuclease H-like superfamily/Ribonuclease H"/>
    <property type="match status" value="1"/>
</dbReference>
<dbReference type="EMBL" id="DYWT01000042">
    <property type="protein sequence ID" value="HJF30670.1"/>
    <property type="molecule type" value="Genomic_DNA"/>
</dbReference>
<dbReference type="PANTHER" id="PTHR46889:SF4">
    <property type="entry name" value="TRANSPOSASE INSO FOR INSERTION SEQUENCE ELEMENT IS911B-RELATED"/>
    <property type="match status" value="1"/>
</dbReference>